<evidence type="ECO:0000313" key="2">
    <source>
        <dbReference type="EMBL" id="NYD85662.1"/>
    </source>
</evidence>
<dbReference type="EMBL" id="BONN01000001">
    <property type="protein sequence ID" value="GIG31330.1"/>
    <property type="molecule type" value="Genomic_DNA"/>
</dbReference>
<evidence type="ECO:0000313" key="3">
    <source>
        <dbReference type="Proteomes" id="UP000577956"/>
    </source>
</evidence>
<dbReference type="Proteomes" id="UP000577956">
    <property type="component" value="Unassembled WGS sequence"/>
</dbReference>
<sequence>MPGFVRFQSATRSPSGRFPGVFALANGLAREAALSADDAAWWRTANDRMTAAYVDPSTVDPLSYDPVLHPGARAWFKDDAHALIAMTREYLALLDRYGVAWVELRTADPGEIVYEDDVQAVAVPRAVTAGAGPDHGGATP</sequence>
<dbReference type="Proteomes" id="UP000618382">
    <property type="component" value="Unassembled WGS sequence"/>
</dbReference>
<name>A0A7Y9FES7_9CELL</name>
<keyword evidence="4" id="KW-1185">Reference proteome</keyword>
<evidence type="ECO:0000313" key="4">
    <source>
        <dbReference type="Proteomes" id="UP000618382"/>
    </source>
</evidence>
<dbReference type="EMBL" id="JACCBK010000001">
    <property type="protein sequence ID" value="NYD85662.1"/>
    <property type="molecule type" value="Genomic_DNA"/>
</dbReference>
<gene>
    <name evidence="2" type="ORF">BKA21_001211</name>
    <name evidence="1" type="ORF">Col01nite_04890</name>
</gene>
<reference evidence="2 3" key="1">
    <citation type="submission" date="2020-07" db="EMBL/GenBank/DDBJ databases">
        <title>Sequencing the genomes of 1000 actinobacteria strains.</title>
        <authorList>
            <person name="Klenk H.-P."/>
        </authorList>
    </citation>
    <scope>NUCLEOTIDE SEQUENCE [LARGE SCALE GENOMIC DNA]</scope>
    <source>
        <strain evidence="2 3">DSM 24482</strain>
    </source>
</reference>
<proteinExistence type="predicted"/>
<accession>A0A7Y9FES7</accession>
<evidence type="ECO:0000313" key="1">
    <source>
        <dbReference type="EMBL" id="GIG31330.1"/>
    </source>
</evidence>
<protein>
    <submittedName>
        <fullName evidence="2">Uncharacterized protein</fullName>
    </submittedName>
</protein>
<reference evidence="1 4" key="2">
    <citation type="submission" date="2021-01" db="EMBL/GenBank/DDBJ databases">
        <title>Whole genome shotgun sequence of Cellulomonas oligotrophica NBRC 109435.</title>
        <authorList>
            <person name="Komaki H."/>
            <person name="Tamura T."/>
        </authorList>
    </citation>
    <scope>NUCLEOTIDE SEQUENCE [LARGE SCALE GENOMIC DNA]</scope>
    <source>
        <strain evidence="1 4">NBRC 109435</strain>
    </source>
</reference>
<dbReference type="RefSeq" id="WP_140457433.1">
    <property type="nucleotide sequence ID" value="NZ_BAABFI010000014.1"/>
</dbReference>
<comment type="caution">
    <text evidence="2">The sequence shown here is derived from an EMBL/GenBank/DDBJ whole genome shotgun (WGS) entry which is preliminary data.</text>
</comment>
<dbReference type="AlphaFoldDB" id="A0A7Y9FES7"/>
<organism evidence="2 3">
    <name type="scientific">Cellulomonas oligotrophica</name>
    <dbReference type="NCBI Taxonomy" id="931536"/>
    <lineage>
        <taxon>Bacteria</taxon>
        <taxon>Bacillati</taxon>
        <taxon>Actinomycetota</taxon>
        <taxon>Actinomycetes</taxon>
        <taxon>Micrococcales</taxon>
        <taxon>Cellulomonadaceae</taxon>
        <taxon>Cellulomonas</taxon>
    </lineage>
</organism>